<organism evidence="2 3">
    <name type="scientific">Dysgonomonas gadei ATCC BAA-286</name>
    <dbReference type="NCBI Taxonomy" id="742766"/>
    <lineage>
        <taxon>Bacteria</taxon>
        <taxon>Pseudomonadati</taxon>
        <taxon>Bacteroidota</taxon>
        <taxon>Bacteroidia</taxon>
        <taxon>Bacteroidales</taxon>
        <taxon>Dysgonomonadaceae</taxon>
        <taxon>Dysgonomonas</taxon>
    </lineage>
</organism>
<sequence>MVIIIKVKGKINKEKKLVMDRRNFLRAIALTGAAATIKASGNIDILSEKFISSESAAAVDMVAVMGGEPEVMFRRAMTEMGGMGKFIKKGWKVVVKPNIGWDKTPEQSGNTNPKLVAEVIRQCLSAGAKEVVVFDHTCDDWIKCYKNSGIEAAAKAAGAKVLPAHEESYYREVALPLGKKLKSAKIHQAVIDCDAWINLPVLKHHGGANLTISMKNYMGIVWDRRIFHSTDLQQCIADVCTYSKKPVLNIVDAYRIVKTNGPQGRSTADVANPKGLFISQDIVAVDTAAAKFFGQVRTMPLDHVGHIAGGQAHKLGTMDIDNLNIKRIKI</sequence>
<dbReference type="eggNOG" id="COG2006">
    <property type="taxonomic scope" value="Bacteria"/>
</dbReference>
<proteinExistence type="predicted"/>
<gene>
    <name evidence="2" type="ORF">HMPREF9455_02101</name>
</gene>
<name>F5IYD4_9BACT</name>
<evidence type="ECO:0000259" key="1">
    <source>
        <dbReference type="Pfam" id="PF04015"/>
    </source>
</evidence>
<dbReference type="Proteomes" id="UP000004913">
    <property type="component" value="Unassembled WGS sequence"/>
</dbReference>
<dbReference type="InterPro" id="IPR007160">
    <property type="entry name" value="DUF362"/>
</dbReference>
<dbReference type="Pfam" id="PF04015">
    <property type="entry name" value="DUF362"/>
    <property type="match status" value="1"/>
</dbReference>
<protein>
    <recommendedName>
        <fullName evidence="1">DUF362 domain-containing protein</fullName>
    </recommendedName>
</protein>
<accession>F5IYD4</accession>
<dbReference type="EMBL" id="ADLV01000025">
    <property type="protein sequence ID" value="EGK01569.1"/>
    <property type="molecule type" value="Genomic_DNA"/>
</dbReference>
<dbReference type="AlphaFoldDB" id="F5IYD4"/>
<evidence type="ECO:0000313" key="2">
    <source>
        <dbReference type="EMBL" id="EGK01569.1"/>
    </source>
</evidence>
<comment type="caution">
    <text evidence="2">The sequence shown here is derived from an EMBL/GenBank/DDBJ whole genome shotgun (WGS) entry which is preliminary data.</text>
</comment>
<feature type="domain" description="DUF362" evidence="1">
    <location>
        <begin position="93"/>
        <end position="291"/>
    </location>
</feature>
<dbReference type="STRING" id="742766.HMPREF9455_02101"/>
<reference evidence="2 3" key="1">
    <citation type="submission" date="2011-04" db="EMBL/GenBank/DDBJ databases">
        <title>The Genome Sequence of Dysgonomonas gadei ATCC BAA-286.</title>
        <authorList>
            <consortium name="The Broad Institute Genome Sequencing Platform"/>
            <person name="Earl A."/>
            <person name="Ward D."/>
            <person name="Feldgarden M."/>
            <person name="Gevers D."/>
            <person name="Pudlo N."/>
            <person name="Martens E."/>
            <person name="Allen-Vercoe E."/>
            <person name="Young S.K."/>
            <person name="Zeng Q."/>
            <person name="Gargeya S."/>
            <person name="Fitzgerald M."/>
            <person name="Haas B."/>
            <person name="Abouelleil A."/>
            <person name="Alvarado L."/>
            <person name="Arachchi H.M."/>
            <person name="Berlin A."/>
            <person name="Brown A."/>
            <person name="Chapman S.B."/>
            <person name="Chen Z."/>
            <person name="Dunbar C."/>
            <person name="Freedman E."/>
            <person name="Gearin G."/>
            <person name="Gellesch M."/>
            <person name="Goldberg J."/>
            <person name="Griggs A."/>
            <person name="Gujja S."/>
            <person name="Heiman D."/>
            <person name="Howarth C."/>
            <person name="Larson L."/>
            <person name="Lui A."/>
            <person name="MacDonald P.J.P."/>
            <person name="Mehta T."/>
            <person name="Montmayeur A."/>
            <person name="Murphy C."/>
            <person name="Neiman D."/>
            <person name="Pearson M."/>
            <person name="Priest M."/>
            <person name="Roberts A."/>
            <person name="Saif S."/>
            <person name="Shea T."/>
            <person name="Shenoy N."/>
            <person name="Sisk P."/>
            <person name="Stolte C."/>
            <person name="Sykes S."/>
            <person name="Yandava C."/>
            <person name="Wortman J."/>
            <person name="Nusbaum C."/>
            <person name="Birren B."/>
        </authorList>
    </citation>
    <scope>NUCLEOTIDE SEQUENCE [LARGE SCALE GENOMIC DNA]</scope>
    <source>
        <strain evidence="2 3">ATCC BAA-286</strain>
    </source>
</reference>
<keyword evidence="3" id="KW-1185">Reference proteome</keyword>
<evidence type="ECO:0000313" key="3">
    <source>
        <dbReference type="Proteomes" id="UP000004913"/>
    </source>
</evidence>
<dbReference type="HOGENOM" id="CLU_044970_0_0_10"/>